<dbReference type="AlphaFoldDB" id="A0AAW1DHC6"/>
<feature type="compositionally biased region" description="Low complexity" evidence="1">
    <location>
        <begin position="159"/>
        <end position="169"/>
    </location>
</feature>
<proteinExistence type="predicted"/>
<protein>
    <submittedName>
        <fullName evidence="3">Uncharacterized protein</fullName>
    </submittedName>
</protein>
<reference evidence="3 4" key="1">
    <citation type="submission" date="2022-12" db="EMBL/GenBank/DDBJ databases">
        <title>Chromosome-level genome assembly of true bugs.</title>
        <authorList>
            <person name="Ma L."/>
            <person name="Li H."/>
        </authorList>
    </citation>
    <scope>NUCLEOTIDE SEQUENCE [LARGE SCALE GENOMIC DNA]</scope>
    <source>
        <strain evidence="3">Lab_2022b</strain>
    </source>
</reference>
<evidence type="ECO:0000313" key="4">
    <source>
        <dbReference type="Proteomes" id="UP001461498"/>
    </source>
</evidence>
<gene>
    <name evidence="3" type="ORF">O3M35_006832</name>
</gene>
<feature type="chain" id="PRO_5044013345" evidence="2">
    <location>
        <begin position="25"/>
        <end position="175"/>
    </location>
</feature>
<feature type="signal peptide" evidence="2">
    <location>
        <begin position="1"/>
        <end position="24"/>
    </location>
</feature>
<accession>A0AAW1DHC6</accession>
<feature type="region of interest" description="Disordered" evidence="1">
    <location>
        <begin position="156"/>
        <end position="175"/>
    </location>
</feature>
<name>A0AAW1DHC6_9HEMI</name>
<keyword evidence="2" id="KW-0732">Signal</keyword>
<comment type="caution">
    <text evidence="3">The sequence shown here is derived from an EMBL/GenBank/DDBJ whole genome shotgun (WGS) entry which is preliminary data.</text>
</comment>
<dbReference type="Proteomes" id="UP001461498">
    <property type="component" value="Unassembled WGS sequence"/>
</dbReference>
<keyword evidence="4" id="KW-1185">Reference proteome</keyword>
<evidence type="ECO:0000313" key="3">
    <source>
        <dbReference type="EMBL" id="KAK9509534.1"/>
    </source>
</evidence>
<dbReference type="EMBL" id="JAPXFL010000003">
    <property type="protein sequence ID" value="KAK9509534.1"/>
    <property type="molecule type" value="Genomic_DNA"/>
</dbReference>
<organism evidence="3 4">
    <name type="scientific">Rhynocoris fuscipes</name>
    <dbReference type="NCBI Taxonomy" id="488301"/>
    <lineage>
        <taxon>Eukaryota</taxon>
        <taxon>Metazoa</taxon>
        <taxon>Ecdysozoa</taxon>
        <taxon>Arthropoda</taxon>
        <taxon>Hexapoda</taxon>
        <taxon>Insecta</taxon>
        <taxon>Pterygota</taxon>
        <taxon>Neoptera</taxon>
        <taxon>Paraneoptera</taxon>
        <taxon>Hemiptera</taxon>
        <taxon>Heteroptera</taxon>
        <taxon>Panheteroptera</taxon>
        <taxon>Cimicomorpha</taxon>
        <taxon>Reduviidae</taxon>
        <taxon>Harpactorinae</taxon>
        <taxon>Harpactorini</taxon>
        <taxon>Rhynocoris</taxon>
    </lineage>
</organism>
<evidence type="ECO:0000256" key="2">
    <source>
        <dbReference type="SAM" id="SignalP"/>
    </source>
</evidence>
<sequence length="175" mass="19919">MGAYQWLLVTYTLLLFQLSYEATSSQISGGKQTKRAIFHWNRGPGFFGLIRQFIRETIRDTNRAVQNITSIINAEFPQESQSQVISANASVNASTSVSGARRLTIQEVNSILGRNYRGLVRLFNTEFRTAVADSNKNIQRYRQEVKDAIRPYFVSGAYSTTTTPRPSTSSRRRRR</sequence>
<evidence type="ECO:0000256" key="1">
    <source>
        <dbReference type="SAM" id="MobiDB-lite"/>
    </source>
</evidence>